<gene>
    <name evidence="2" type="ORF">BSAL_72115</name>
</gene>
<reference evidence="3" key="1">
    <citation type="submission" date="2015-09" db="EMBL/GenBank/DDBJ databases">
        <authorList>
            <consortium name="Pathogen Informatics"/>
        </authorList>
    </citation>
    <scope>NUCLEOTIDE SEQUENCE [LARGE SCALE GENOMIC DNA]</scope>
    <source>
        <strain evidence="3">Lake Konstanz</strain>
    </source>
</reference>
<feature type="compositionally biased region" description="Low complexity" evidence="1">
    <location>
        <begin position="353"/>
        <end position="368"/>
    </location>
</feature>
<dbReference type="AlphaFoldDB" id="A0A0S4ISW6"/>
<organism evidence="2 3">
    <name type="scientific">Bodo saltans</name>
    <name type="common">Flagellated protozoan</name>
    <dbReference type="NCBI Taxonomy" id="75058"/>
    <lineage>
        <taxon>Eukaryota</taxon>
        <taxon>Discoba</taxon>
        <taxon>Euglenozoa</taxon>
        <taxon>Kinetoplastea</taxon>
        <taxon>Metakinetoplastina</taxon>
        <taxon>Eubodonida</taxon>
        <taxon>Bodonidae</taxon>
        <taxon>Bodo</taxon>
    </lineage>
</organism>
<proteinExistence type="predicted"/>
<feature type="compositionally biased region" description="Low complexity" evidence="1">
    <location>
        <begin position="396"/>
        <end position="406"/>
    </location>
</feature>
<protein>
    <submittedName>
        <fullName evidence="2">Uncharacterized protein</fullName>
    </submittedName>
</protein>
<accession>A0A0S4ISW6</accession>
<name>A0A0S4ISW6_BODSA</name>
<feature type="compositionally biased region" description="Polar residues" evidence="1">
    <location>
        <begin position="185"/>
        <end position="199"/>
    </location>
</feature>
<evidence type="ECO:0000256" key="1">
    <source>
        <dbReference type="SAM" id="MobiDB-lite"/>
    </source>
</evidence>
<feature type="region of interest" description="Disordered" evidence="1">
    <location>
        <begin position="353"/>
        <end position="413"/>
    </location>
</feature>
<feature type="compositionally biased region" description="Low complexity" evidence="1">
    <location>
        <begin position="264"/>
        <end position="280"/>
    </location>
</feature>
<evidence type="ECO:0000313" key="2">
    <source>
        <dbReference type="EMBL" id="CUG06245.1"/>
    </source>
</evidence>
<dbReference type="Proteomes" id="UP000051952">
    <property type="component" value="Unassembled WGS sequence"/>
</dbReference>
<evidence type="ECO:0000313" key="3">
    <source>
        <dbReference type="Proteomes" id="UP000051952"/>
    </source>
</evidence>
<feature type="compositionally biased region" description="Polar residues" evidence="1">
    <location>
        <begin position="71"/>
        <end position="87"/>
    </location>
</feature>
<sequence>MFSQQQYFHPGVLTEVPTYEGAYSLANQQQHQYLYPADTASAAPTALPVSPSRAQYAAPSPTHRSPVRAASPNSSIRRAQSPTSSLSYAFKSNGKNDDRAGYIRSSHQPRDLYYELPGMADDIKKSNVRGPKFATMSTNRASYITHSANGPTGLYYDLPGMATKPTSRSVDFSRGSERDGKDLLKSSNSLRPGSPAQTRSSRDLIYDLPGMAEEQRLSRKGSASFRLSSARFPSPTKSPAHHVTQRSDANTIGHDARSQTSPLKRTNSMSSSSFKMTSPRFPSPTRETSRRFQVEPYDIPGMASSVLKSPHGSASFRYTSKRDSYVKAFPQCSDLIYDIPGMSGVTYGPILSTSPGPSSSVSRVVSPTKRPPSPSRAFGQEAAAFAGPRFASPTKASAARAQQQQRGETVSND</sequence>
<dbReference type="EMBL" id="CYKH01000569">
    <property type="protein sequence ID" value="CUG06245.1"/>
    <property type="molecule type" value="Genomic_DNA"/>
</dbReference>
<feature type="region of interest" description="Disordered" evidence="1">
    <location>
        <begin position="165"/>
        <end position="292"/>
    </location>
</feature>
<keyword evidence="3" id="KW-1185">Reference proteome</keyword>
<feature type="compositionally biased region" description="Basic and acidic residues" evidence="1">
    <location>
        <begin position="174"/>
        <end position="184"/>
    </location>
</feature>
<dbReference type="VEuPathDB" id="TriTrypDB:BSAL_72115"/>
<feature type="region of interest" description="Disordered" evidence="1">
    <location>
        <begin position="42"/>
        <end position="92"/>
    </location>
</feature>